<dbReference type="AlphaFoldDB" id="A0A3A4B2Q0"/>
<dbReference type="InterPro" id="IPR036390">
    <property type="entry name" value="WH_DNA-bd_sf"/>
</dbReference>
<comment type="caution">
    <text evidence="2">The sequence shown here is derived from an EMBL/GenBank/DDBJ whole genome shotgun (WGS) entry which is preliminary data.</text>
</comment>
<dbReference type="Pfam" id="PF12802">
    <property type="entry name" value="MarR_2"/>
    <property type="match status" value="1"/>
</dbReference>
<dbReference type="InterPro" id="IPR036388">
    <property type="entry name" value="WH-like_DNA-bd_sf"/>
</dbReference>
<dbReference type="EMBL" id="QZEY01000001">
    <property type="protein sequence ID" value="RJL35431.1"/>
    <property type="molecule type" value="Genomic_DNA"/>
</dbReference>
<dbReference type="Proteomes" id="UP000265768">
    <property type="component" value="Unassembled WGS sequence"/>
</dbReference>
<dbReference type="SUPFAM" id="SSF46785">
    <property type="entry name" value="Winged helix' DNA-binding domain"/>
    <property type="match status" value="1"/>
</dbReference>
<name>A0A3A4B2Q0_9ACTN</name>
<keyword evidence="3" id="KW-1185">Reference proteome</keyword>
<evidence type="ECO:0000313" key="2">
    <source>
        <dbReference type="EMBL" id="RJL35431.1"/>
    </source>
</evidence>
<reference evidence="2 3" key="1">
    <citation type="submission" date="2018-09" db="EMBL/GenBank/DDBJ databases">
        <title>YIM 75507 draft genome.</title>
        <authorList>
            <person name="Tang S."/>
            <person name="Feng Y."/>
        </authorList>
    </citation>
    <scope>NUCLEOTIDE SEQUENCE [LARGE SCALE GENOMIC DNA]</scope>
    <source>
        <strain evidence="2 3">YIM 75507</strain>
    </source>
</reference>
<proteinExistence type="predicted"/>
<feature type="domain" description="HTH marR-type" evidence="1">
    <location>
        <begin position="17"/>
        <end position="67"/>
    </location>
</feature>
<protein>
    <submittedName>
        <fullName evidence="2">MarR family transcriptional regulator</fullName>
    </submittedName>
</protein>
<evidence type="ECO:0000259" key="1">
    <source>
        <dbReference type="Pfam" id="PF12802"/>
    </source>
</evidence>
<dbReference type="Gene3D" id="1.10.10.10">
    <property type="entry name" value="Winged helix-like DNA-binding domain superfamily/Winged helix DNA-binding domain"/>
    <property type="match status" value="1"/>
</dbReference>
<sequence length="119" mass="12497">MSSANPGEGDPALLLSRHLLILLQIARDPQIRIRQAAATAGVTERTVQAVVGELEAAGYLRRTRVGRHNSYQIARDRLLTIPGGAGVPLGAVLDVLLGTPAPAGGVTPDRFGRRVGRSS</sequence>
<dbReference type="RefSeq" id="WP_119924403.1">
    <property type="nucleotide sequence ID" value="NZ_QZEY01000001.1"/>
</dbReference>
<gene>
    <name evidence="2" type="ORF">D5H75_01040</name>
</gene>
<dbReference type="InterPro" id="IPR000835">
    <property type="entry name" value="HTH_MarR-typ"/>
</dbReference>
<dbReference type="OrthoDB" id="371140at2"/>
<organism evidence="2 3">
    <name type="scientific">Bailinhaonella thermotolerans</name>
    <dbReference type="NCBI Taxonomy" id="1070861"/>
    <lineage>
        <taxon>Bacteria</taxon>
        <taxon>Bacillati</taxon>
        <taxon>Actinomycetota</taxon>
        <taxon>Actinomycetes</taxon>
        <taxon>Streptosporangiales</taxon>
        <taxon>Streptosporangiaceae</taxon>
        <taxon>Bailinhaonella</taxon>
    </lineage>
</organism>
<evidence type="ECO:0000313" key="3">
    <source>
        <dbReference type="Proteomes" id="UP000265768"/>
    </source>
</evidence>
<accession>A0A3A4B2Q0</accession>
<dbReference type="GO" id="GO:0003700">
    <property type="term" value="F:DNA-binding transcription factor activity"/>
    <property type="evidence" value="ECO:0007669"/>
    <property type="project" value="InterPro"/>
</dbReference>